<comment type="caution">
    <text evidence="9">The sequence shown here is derived from an EMBL/GenBank/DDBJ whole genome shotgun (WGS) entry which is preliminary data.</text>
</comment>
<dbReference type="SUPFAM" id="SSF48179">
    <property type="entry name" value="6-phosphogluconate dehydrogenase C-terminal domain-like"/>
    <property type="match status" value="1"/>
</dbReference>
<protein>
    <recommendedName>
        <fullName evidence="3 7">UDP-glucose 6-dehydrogenase</fullName>
        <ecNumber evidence="3 7">1.1.1.22</ecNumber>
    </recommendedName>
</protein>
<dbReference type="Gene3D" id="3.40.50.720">
    <property type="entry name" value="NAD(P)-binding Rossmann-like Domain"/>
    <property type="match status" value="2"/>
</dbReference>
<keyword evidence="5 7" id="KW-0520">NAD</keyword>
<dbReference type="SUPFAM" id="SSF51735">
    <property type="entry name" value="NAD(P)-binding Rossmann-fold domains"/>
    <property type="match status" value="1"/>
</dbReference>
<dbReference type="InterPro" id="IPR036291">
    <property type="entry name" value="NAD(P)-bd_dom_sf"/>
</dbReference>
<name>A0ABW0U6S7_9BACI</name>
<keyword evidence="4 7" id="KW-0560">Oxidoreductase</keyword>
<dbReference type="InterPro" id="IPR014026">
    <property type="entry name" value="UDP-Glc/GDP-Man_DH_dimer"/>
</dbReference>
<keyword evidence="10" id="KW-1185">Reference proteome</keyword>
<dbReference type="GO" id="GO:0016491">
    <property type="term" value="F:oxidoreductase activity"/>
    <property type="evidence" value="ECO:0007669"/>
    <property type="project" value="UniProtKB-KW"/>
</dbReference>
<evidence type="ECO:0000313" key="10">
    <source>
        <dbReference type="Proteomes" id="UP001596143"/>
    </source>
</evidence>
<dbReference type="EC" id="1.1.1.22" evidence="3 7"/>
<evidence type="ECO:0000313" key="9">
    <source>
        <dbReference type="EMBL" id="MFC5628445.1"/>
    </source>
</evidence>
<dbReference type="PANTHER" id="PTHR43750:SF3">
    <property type="entry name" value="UDP-GLUCOSE 6-DEHYDROGENASE TUAD"/>
    <property type="match status" value="1"/>
</dbReference>
<comment type="pathway">
    <text evidence="1">Nucleotide-sugar biosynthesis; UDP-alpha-D-glucuronate biosynthesis; UDP-alpha-D-glucuronate from UDP-alpha-D-glucose: step 1/1.</text>
</comment>
<dbReference type="EMBL" id="JBHSPF010000022">
    <property type="protein sequence ID" value="MFC5628445.1"/>
    <property type="molecule type" value="Genomic_DNA"/>
</dbReference>
<evidence type="ECO:0000256" key="1">
    <source>
        <dbReference type="ARBA" id="ARBA00004701"/>
    </source>
</evidence>
<accession>A0ABW0U6S7</accession>
<evidence type="ECO:0000256" key="2">
    <source>
        <dbReference type="ARBA" id="ARBA00006601"/>
    </source>
</evidence>
<dbReference type="Proteomes" id="UP001596143">
    <property type="component" value="Unassembled WGS sequence"/>
</dbReference>
<evidence type="ECO:0000256" key="4">
    <source>
        <dbReference type="ARBA" id="ARBA00023002"/>
    </source>
</evidence>
<dbReference type="InterPro" id="IPR008927">
    <property type="entry name" value="6-PGluconate_DH-like_C_sf"/>
</dbReference>
<evidence type="ECO:0000256" key="7">
    <source>
        <dbReference type="PIRNR" id="PIRNR000124"/>
    </source>
</evidence>
<dbReference type="Gene3D" id="1.20.5.100">
    <property type="entry name" value="Cytochrome c1, transmembrane anchor, C-terminal"/>
    <property type="match status" value="1"/>
</dbReference>
<feature type="domain" description="UDP-glucose/GDP-mannose dehydrogenase C-terminal" evidence="8">
    <location>
        <begin position="314"/>
        <end position="416"/>
    </location>
</feature>
<dbReference type="RefSeq" id="WP_270898323.1">
    <property type="nucleotide sequence ID" value="NZ_JBHSPF010000022.1"/>
</dbReference>
<comment type="catalytic activity">
    <reaction evidence="6 7">
        <text>UDP-alpha-D-glucose + 2 NAD(+) + H2O = UDP-alpha-D-glucuronate + 2 NADH + 3 H(+)</text>
        <dbReference type="Rhea" id="RHEA:23596"/>
        <dbReference type="ChEBI" id="CHEBI:15377"/>
        <dbReference type="ChEBI" id="CHEBI:15378"/>
        <dbReference type="ChEBI" id="CHEBI:57540"/>
        <dbReference type="ChEBI" id="CHEBI:57945"/>
        <dbReference type="ChEBI" id="CHEBI:58052"/>
        <dbReference type="ChEBI" id="CHEBI:58885"/>
        <dbReference type="EC" id="1.1.1.22"/>
    </reaction>
</comment>
<dbReference type="Pfam" id="PF00984">
    <property type="entry name" value="UDPG_MGDP_dh"/>
    <property type="match status" value="1"/>
</dbReference>
<dbReference type="InterPro" id="IPR001732">
    <property type="entry name" value="UDP-Glc/GDP-Man_DH_N"/>
</dbReference>
<dbReference type="InterPro" id="IPR036220">
    <property type="entry name" value="UDP-Glc/GDP-Man_DH_C_sf"/>
</dbReference>
<evidence type="ECO:0000256" key="3">
    <source>
        <dbReference type="ARBA" id="ARBA00012954"/>
    </source>
</evidence>
<dbReference type="NCBIfam" id="TIGR03026">
    <property type="entry name" value="NDP-sugDHase"/>
    <property type="match status" value="1"/>
</dbReference>
<sequence length="432" mass="47441">MKLAVIGTGYVGLVSGTGFSELGNDVICVDKIKEKIEQLNNNQIPIYEPGLEELVRKNREAGRLSFTTDLKAAVKASDLVFIAVGTPESPSGAADLSYVYGVAEEIGEALDHKYKVIVVKSTVPVGTSEEVERRILMKNPDANIDVCSVPEFLREGSAVHDTFHPDRIVIGARTEKAANLLVELHSPLTDKIITTDPRSSEMIKYASNAFLATKISFINEMANICDAYEADIQAVAKGMGLDHRIGPKFLNAGIGYGGSCFPKDVKALKHLAEEKNYHSKILQAVINVNDKQSDRMIEHFDDIFGDKVEGLTVGMLGLAFKPNTDDMREAPSLKIIPKLLERGVHVKAYDPIARDNAQSLLPQEVKIVGSLTEAIQDVDALFLVTEWEEFLSLSPAELKALMKQQVVIDGRNAFDRDALKQEGFIYRGIGRK</sequence>
<comment type="similarity">
    <text evidence="2 7">Belongs to the UDP-glucose/GDP-mannose dehydrogenase family.</text>
</comment>
<dbReference type="SUPFAM" id="SSF52413">
    <property type="entry name" value="UDP-glucose/GDP-mannose dehydrogenase C-terminal domain"/>
    <property type="match status" value="1"/>
</dbReference>
<dbReference type="SMART" id="SM00984">
    <property type="entry name" value="UDPG_MGDP_dh_C"/>
    <property type="match status" value="1"/>
</dbReference>
<dbReference type="InterPro" id="IPR028357">
    <property type="entry name" value="UDPglc_DH_bac"/>
</dbReference>
<dbReference type="Pfam" id="PF03721">
    <property type="entry name" value="UDPG_MGDP_dh_N"/>
    <property type="match status" value="1"/>
</dbReference>
<gene>
    <name evidence="9" type="ORF">ACFPTR_05975</name>
</gene>
<dbReference type="InterPro" id="IPR017476">
    <property type="entry name" value="UDP-Glc/GDP-Man"/>
</dbReference>
<evidence type="ECO:0000256" key="6">
    <source>
        <dbReference type="ARBA" id="ARBA00047473"/>
    </source>
</evidence>
<evidence type="ECO:0000256" key="5">
    <source>
        <dbReference type="ARBA" id="ARBA00023027"/>
    </source>
</evidence>
<reference evidence="10" key="1">
    <citation type="journal article" date="2019" name="Int. J. Syst. Evol. Microbiol.">
        <title>The Global Catalogue of Microorganisms (GCM) 10K type strain sequencing project: providing services to taxonomists for standard genome sequencing and annotation.</title>
        <authorList>
            <consortium name="The Broad Institute Genomics Platform"/>
            <consortium name="The Broad Institute Genome Sequencing Center for Infectious Disease"/>
            <person name="Wu L."/>
            <person name="Ma J."/>
        </authorList>
    </citation>
    <scope>NUCLEOTIDE SEQUENCE [LARGE SCALE GENOMIC DNA]</scope>
    <source>
        <strain evidence="10">CGMCC 1.15790</strain>
    </source>
</reference>
<dbReference type="Pfam" id="PF03720">
    <property type="entry name" value="UDPG_MGDP_dh_C"/>
    <property type="match status" value="1"/>
</dbReference>
<dbReference type="PIRSF" id="PIRSF000124">
    <property type="entry name" value="UDPglc_GDPman_dh"/>
    <property type="match status" value="1"/>
</dbReference>
<evidence type="ECO:0000259" key="8">
    <source>
        <dbReference type="SMART" id="SM00984"/>
    </source>
</evidence>
<dbReference type="InterPro" id="IPR014027">
    <property type="entry name" value="UDP-Glc/GDP-Man_DH_C"/>
</dbReference>
<dbReference type="PANTHER" id="PTHR43750">
    <property type="entry name" value="UDP-GLUCOSE 6-DEHYDROGENASE TUAD"/>
    <property type="match status" value="1"/>
</dbReference>
<proteinExistence type="inferred from homology"/>
<organism evidence="9 10">
    <name type="scientific">Aliibacillus thermotolerans</name>
    <dbReference type="NCBI Taxonomy" id="1834418"/>
    <lineage>
        <taxon>Bacteria</taxon>
        <taxon>Bacillati</taxon>
        <taxon>Bacillota</taxon>
        <taxon>Bacilli</taxon>
        <taxon>Bacillales</taxon>
        <taxon>Bacillaceae</taxon>
        <taxon>Aliibacillus</taxon>
    </lineage>
</organism>
<dbReference type="PIRSF" id="PIRSF500134">
    <property type="entry name" value="UDPglc_DH_bac"/>
    <property type="match status" value="1"/>
</dbReference>